<feature type="compositionally biased region" description="Acidic residues" evidence="1">
    <location>
        <begin position="229"/>
        <end position="246"/>
    </location>
</feature>
<protein>
    <submittedName>
        <fullName evidence="2">Uncharacterized protein</fullName>
    </submittedName>
</protein>
<dbReference type="EMBL" id="AC134341">
    <property type="protein sequence ID" value="AAT69625.1"/>
    <property type="molecule type" value="Genomic_DNA"/>
</dbReference>
<evidence type="ECO:0000313" key="3">
    <source>
        <dbReference type="Proteomes" id="UP000000763"/>
    </source>
</evidence>
<feature type="compositionally biased region" description="Polar residues" evidence="1">
    <location>
        <begin position="105"/>
        <end position="114"/>
    </location>
</feature>
<feature type="region of interest" description="Disordered" evidence="1">
    <location>
        <begin position="105"/>
        <end position="160"/>
    </location>
</feature>
<proteinExistence type="predicted"/>
<feature type="region of interest" description="Disordered" evidence="1">
    <location>
        <begin position="220"/>
        <end position="253"/>
    </location>
</feature>
<name>Q6F2T9_ORYSJ</name>
<dbReference type="AlphaFoldDB" id="Q6F2T9"/>
<evidence type="ECO:0000256" key="1">
    <source>
        <dbReference type="SAM" id="MobiDB-lite"/>
    </source>
</evidence>
<organism evidence="2 3">
    <name type="scientific">Oryza sativa subsp. japonica</name>
    <name type="common">Rice</name>
    <dbReference type="NCBI Taxonomy" id="39947"/>
    <lineage>
        <taxon>Eukaryota</taxon>
        <taxon>Viridiplantae</taxon>
        <taxon>Streptophyta</taxon>
        <taxon>Embryophyta</taxon>
        <taxon>Tracheophyta</taxon>
        <taxon>Spermatophyta</taxon>
        <taxon>Magnoliopsida</taxon>
        <taxon>Liliopsida</taxon>
        <taxon>Poales</taxon>
        <taxon>Poaceae</taxon>
        <taxon>BOP clade</taxon>
        <taxon>Oryzoideae</taxon>
        <taxon>Oryzeae</taxon>
        <taxon>Oryzinae</taxon>
        <taxon>Oryza</taxon>
        <taxon>Oryza sativa</taxon>
    </lineage>
</organism>
<feature type="compositionally biased region" description="Gly residues" evidence="1">
    <location>
        <begin position="141"/>
        <end position="156"/>
    </location>
</feature>
<reference evidence="3" key="2">
    <citation type="journal article" date="2008" name="Nucleic Acids Res.">
        <title>The rice annotation project database (RAP-DB): 2008 update.</title>
        <authorList>
            <consortium name="The rice annotation project (RAP)"/>
        </authorList>
    </citation>
    <scope>GENOME REANNOTATION</scope>
    <source>
        <strain evidence="3">cv. Nipponbare</strain>
    </source>
</reference>
<dbReference type="Proteomes" id="UP000000763">
    <property type="component" value="Chromosome 5"/>
</dbReference>
<sequence>MMRASRHSSLAGAGQTTVLPRCTCFRRSGGWYDPSHRRVIRTAAIANLRPLMREDRVIPVSGEGTSQVLVKIHQNTGVGYYASQRPEPVNITRVLRICSLANHSTDQGLRTSPSAPDRTGKGGPARSPESQILSVCRSQGGDRGGWQRGRASGAGGSDSHAARGIWGARAASSSSTTAAAGDGVLPLIGFGAGLAARYLCHHKAHHGLICSATFHRCSCSRRGHTRQEGDEEDEDEEEEEEEEEGECAGVPTS</sequence>
<evidence type="ECO:0000313" key="2">
    <source>
        <dbReference type="EMBL" id="AAT69625.1"/>
    </source>
</evidence>
<gene>
    <name evidence="2" type="primary">OSJNBa0027N19.8</name>
</gene>
<reference evidence="3" key="1">
    <citation type="journal article" date="2005" name="Nature">
        <title>The map-based sequence of the rice genome.</title>
        <authorList>
            <consortium name="International rice genome sequencing project (IRGSP)"/>
            <person name="Matsumoto T."/>
            <person name="Wu J."/>
            <person name="Kanamori H."/>
            <person name="Katayose Y."/>
            <person name="Fujisawa M."/>
            <person name="Namiki N."/>
            <person name="Mizuno H."/>
            <person name="Yamamoto K."/>
            <person name="Antonio B.A."/>
            <person name="Baba T."/>
            <person name="Sakata K."/>
            <person name="Nagamura Y."/>
            <person name="Aoki H."/>
            <person name="Arikawa K."/>
            <person name="Arita K."/>
            <person name="Bito T."/>
            <person name="Chiden Y."/>
            <person name="Fujitsuka N."/>
            <person name="Fukunaka R."/>
            <person name="Hamada M."/>
            <person name="Harada C."/>
            <person name="Hayashi A."/>
            <person name="Hijishita S."/>
            <person name="Honda M."/>
            <person name="Hosokawa S."/>
            <person name="Ichikawa Y."/>
            <person name="Idonuma A."/>
            <person name="Iijima M."/>
            <person name="Ikeda M."/>
            <person name="Ikeno M."/>
            <person name="Ito K."/>
            <person name="Ito S."/>
            <person name="Ito T."/>
            <person name="Ito Y."/>
            <person name="Ito Y."/>
            <person name="Iwabuchi A."/>
            <person name="Kamiya K."/>
            <person name="Karasawa W."/>
            <person name="Kurita K."/>
            <person name="Katagiri S."/>
            <person name="Kikuta A."/>
            <person name="Kobayashi H."/>
            <person name="Kobayashi N."/>
            <person name="Machita K."/>
            <person name="Maehara T."/>
            <person name="Masukawa M."/>
            <person name="Mizubayashi T."/>
            <person name="Mukai Y."/>
            <person name="Nagasaki H."/>
            <person name="Nagata Y."/>
            <person name="Naito S."/>
            <person name="Nakashima M."/>
            <person name="Nakama Y."/>
            <person name="Nakamichi Y."/>
            <person name="Nakamura M."/>
            <person name="Meguro A."/>
            <person name="Negishi M."/>
            <person name="Ohta I."/>
            <person name="Ohta T."/>
            <person name="Okamoto M."/>
            <person name="Ono N."/>
            <person name="Saji S."/>
            <person name="Sakaguchi M."/>
            <person name="Sakai K."/>
            <person name="Shibata M."/>
            <person name="Shimokawa T."/>
            <person name="Song J."/>
            <person name="Takazaki Y."/>
            <person name="Terasawa K."/>
            <person name="Tsugane M."/>
            <person name="Tsuji K."/>
            <person name="Ueda S."/>
            <person name="Waki K."/>
            <person name="Yamagata H."/>
            <person name="Yamamoto M."/>
            <person name="Yamamoto S."/>
            <person name="Yamane H."/>
            <person name="Yoshiki S."/>
            <person name="Yoshihara R."/>
            <person name="Yukawa K."/>
            <person name="Zhong H."/>
            <person name="Yano M."/>
            <person name="Yuan Q."/>
            <person name="Ouyang S."/>
            <person name="Liu J."/>
            <person name="Jones K.M."/>
            <person name="Gansberger K."/>
            <person name="Moffat K."/>
            <person name="Hill J."/>
            <person name="Bera J."/>
            <person name="Fadrosh D."/>
            <person name="Jin S."/>
            <person name="Johri S."/>
            <person name="Kim M."/>
            <person name="Overton L."/>
            <person name="Reardon M."/>
            <person name="Tsitrin T."/>
            <person name="Vuong H."/>
            <person name="Weaver B."/>
            <person name="Ciecko A."/>
            <person name="Tallon L."/>
            <person name="Jackson J."/>
            <person name="Pai G."/>
            <person name="Aken S.V."/>
            <person name="Utterback T."/>
            <person name="Reidmuller S."/>
            <person name="Feldblyum T."/>
            <person name="Hsiao J."/>
            <person name="Zismann V."/>
            <person name="Iobst S."/>
            <person name="de Vazeille A.R."/>
            <person name="Buell C.R."/>
            <person name="Ying K."/>
            <person name="Li Y."/>
            <person name="Lu T."/>
            <person name="Huang Y."/>
            <person name="Zhao Q."/>
            <person name="Feng Q."/>
            <person name="Zhang L."/>
            <person name="Zhu J."/>
            <person name="Weng Q."/>
            <person name="Mu J."/>
            <person name="Lu Y."/>
            <person name="Fan D."/>
            <person name="Liu Y."/>
            <person name="Guan J."/>
            <person name="Zhang Y."/>
            <person name="Yu S."/>
            <person name="Liu X."/>
            <person name="Zhang Y."/>
            <person name="Hong G."/>
            <person name="Han B."/>
            <person name="Choisne N."/>
            <person name="Demange N."/>
            <person name="Orjeda G."/>
            <person name="Samain S."/>
            <person name="Cattolico L."/>
            <person name="Pelletier E."/>
            <person name="Couloux A."/>
            <person name="Segurens B."/>
            <person name="Wincker P."/>
            <person name="D'Hont A."/>
            <person name="Scarpelli C."/>
            <person name="Weissenbach J."/>
            <person name="Salanoubat M."/>
            <person name="Quetier F."/>
            <person name="Yu Y."/>
            <person name="Kim H.R."/>
            <person name="Rambo T."/>
            <person name="Currie J."/>
            <person name="Collura K."/>
            <person name="Luo M."/>
            <person name="Yang T."/>
            <person name="Ammiraju J.S.S."/>
            <person name="Engler F."/>
            <person name="Soderlund C."/>
            <person name="Wing R.A."/>
            <person name="Palmer L.E."/>
            <person name="de la Bastide M."/>
            <person name="Spiegel L."/>
            <person name="Nascimento L."/>
            <person name="Zutavern T."/>
            <person name="O'Shaughnessy A."/>
            <person name="Dike S."/>
            <person name="Dedhia N."/>
            <person name="Preston R."/>
            <person name="Balija V."/>
            <person name="McCombie W.R."/>
            <person name="Chow T."/>
            <person name="Chen H."/>
            <person name="Chung M."/>
            <person name="Chen C."/>
            <person name="Shaw J."/>
            <person name="Wu H."/>
            <person name="Hsiao K."/>
            <person name="Chao Y."/>
            <person name="Chu M."/>
            <person name="Cheng C."/>
            <person name="Hour A."/>
            <person name="Lee P."/>
            <person name="Lin S."/>
            <person name="Lin Y."/>
            <person name="Liou J."/>
            <person name="Liu S."/>
            <person name="Hsing Y."/>
            <person name="Raghuvanshi S."/>
            <person name="Mohanty A."/>
            <person name="Bharti A.K."/>
            <person name="Gaur A."/>
            <person name="Gupta V."/>
            <person name="Kumar D."/>
            <person name="Ravi V."/>
            <person name="Vij S."/>
            <person name="Kapur A."/>
            <person name="Khurana P."/>
            <person name="Khurana P."/>
            <person name="Khurana J.P."/>
            <person name="Tyagi A.K."/>
            <person name="Gaikwad K."/>
            <person name="Singh A."/>
            <person name="Dalal V."/>
            <person name="Srivastava S."/>
            <person name="Dixit A."/>
            <person name="Pal A.K."/>
            <person name="Ghazi I.A."/>
            <person name="Yadav M."/>
            <person name="Pandit A."/>
            <person name="Bhargava A."/>
            <person name="Sureshbabu K."/>
            <person name="Batra K."/>
            <person name="Sharma T.R."/>
            <person name="Mohapatra T."/>
            <person name="Singh N.K."/>
            <person name="Messing J."/>
            <person name="Nelson A.B."/>
            <person name="Fuks G."/>
            <person name="Kavchok S."/>
            <person name="Keizer G."/>
            <person name="Linton E."/>
            <person name="Llaca V."/>
            <person name="Song R."/>
            <person name="Tanyolac B."/>
            <person name="Young S."/>
            <person name="Ho-Il K."/>
            <person name="Hahn J.H."/>
            <person name="Sangsakoo G."/>
            <person name="Vanavichit A."/>
            <person name="de Mattos Luiz.A.T."/>
            <person name="Zimmer P.D."/>
            <person name="Malone G."/>
            <person name="Dellagostin O."/>
            <person name="de Oliveira A.C."/>
            <person name="Bevan M."/>
            <person name="Bancroft I."/>
            <person name="Minx P."/>
            <person name="Cordum H."/>
            <person name="Wilson R."/>
            <person name="Cheng Z."/>
            <person name="Jin W."/>
            <person name="Jiang J."/>
            <person name="Leong S.A."/>
            <person name="Iwama H."/>
            <person name="Gojobori T."/>
            <person name="Itoh T."/>
            <person name="Niimura Y."/>
            <person name="Fujii Y."/>
            <person name="Habara T."/>
            <person name="Sakai H."/>
            <person name="Sato Y."/>
            <person name="Wilson G."/>
            <person name="Kumar K."/>
            <person name="McCouch S."/>
            <person name="Juretic N."/>
            <person name="Hoen D."/>
            <person name="Wright S."/>
            <person name="Bruskiewich R."/>
            <person name="Bureau T."/>
            <person name="Miyao A."/>
            <person name="Hirochika H."/>
            <person name="Nishikawa T."/>
            <person name="Kadowaki K."/>
            <person name="Sugiura M."/>
            <person name="Burr B."/>
            <person name="Sasaki T."/>
        </authorList>
    </citation>
    <scope>NUCLEOTIDE SEQUENCE [LARGE SCALE GENOMIC DNA]</scope>
    <source>
        <strain evidence="3">cv. Nipponbare</strain>
    </source>
</reference>
<accession>Q6F2T9</accession>